<keyword evidence="2" id="KW-1185">Reference proteome</keyword>
<name>A0A834ZUR3_9POAL</name>
<reference evidence="1" key="1">
    <citation type="submission" date="2020-07" db="EMBL/GenBank/DDBJ databases">
        <title>Genome sequence and genetic diversity analysis of an under-domesticated orphan crop, white fonio (Digitaria exilis).</title>
        <authorList>
            <person name="Bennetzen J.L."/>
            <person name="Chen S."/>
            <person name="Ma X."/>
            <person name="Wang X."/>
            <person name="Yssel A.E.J."/>
            <person name="Chaluvadi S.R."/>
            <person name="Johnson M."/>
            <person name="Gangashetty P."/>
            <person name="Hamidou F."/>
            <person name="Sanogo M.D."/>
            <person name="Zwaenepoel A."/>
            <person name="Wallace J."/>
            <person name="Van De Peer Y."/>
            <person name="Van Deynze A."/>
        </authorList>
    </citation>
    <scope>NUCLEOTIDE SEQUENCE</scope>
    <source>
        <tissue evidence="1">Leaves</tissue>
    </source>
</reference>
<evidence type="ECO:0000313" key="2">
    <source>
        <dbReference type="Proteomes" id="UP000636709"/>
    </source>
</evidence>
<evidence type="ECO:0000313" key="1">
    <source>
        <dbReference type="EMBL" id="KAF8641893.1"/>
    </source>
</evidence>
<dbReference type="Proteomes" id="UP000636709">
    <property type="component" value="Unassembled WGS sequence"/>
</dbReference>
<accession>A0A834ZUR3</accession>
<protein>
    <submittedName>
        <fullName evidence="1">Uncharacterized protein</fullName>
    </submittedName>
</protein>
<comment type="caution">
    <text evidence="1">The sequence shown here is derived from an EMBL/GenBank/DDBJ whole genome shotgun (WGS) entry which is preliminary data.</text>
</comment>
<dbReference type="EMBL" id="JACEFO010003304">
    <property type="protein sequence ID" value="KAF8641893.1"/>
    <property type="molecule type" value="Genomic_DNA"/>
</dbReference>
<sequence length="133" mass="15407">MQEQPVPERDCGGRRLRNLRGQRRLRPCPTLLSLRHPGLATLRLLPPSCVLDVVETPQWSRLQQRKPIARPLLEIMPVCGDTVCRRRTGRWLKPGAVFFLQCNKLPIACTPYFFFLYFGKCKVVMRLWPPKGP</sequence>
<dbReference type="AlphaFoldDB" id="A0A834ZUR3"/>
<proteinExistence type="predicted"/>
<gene>
    <name evidence="1" type="ORF">HU200_067601</name>
</gene>
<organism evidence="1 2">
    <name type="scientific">Digitaria exilis</name>
    <dbReference type="NCBI Taxonomy" id="1010633"/>
    <lineage>
        <taxon>Eukaryota</taxon>
        <taxon>Viridiplantae</taxon>
        <taxon>Streptophyta</taxon>
        <taxon>Embryophyta</taxon>
        <taxon>Tracheophyta</taxon>
        <taxon>Spermatophyta</taxon>
        <taxon>Magnoliopsida</taxon>
        <taxon>Liliopsida</taxon>
        <taxon>Poales</taxon>
        <taxon>Poaceae</taxon>
        <taxon>PACMAD clade</taxon>
        <taxon>Panicoideae</taxon>
        <taxon>Panicodae</taxon>
        <taxon>Paniceae</taxon>
        <taxon>Anthephorinae</taxon>
        <taxon>Digitaria</taxon>
    </lineage>
</organism>